<dbReference type="KEGG" id="bcom:BAUCODRAFT_28554"/>
<gene>
    <name evidence="1" type="ORF">BAUCODRAFT_28554</name>
</gene>
<name>M2M4D7_BAUPA</name>
<dbReference type="EMBL" id="KB445564">
    <property type="protein sequence ID" value="EMC91451.1"/>
    <property type="molecule type" value="Genomic_DNA"/>
</dbReference>
<dbReference type="GeneID" id="19110729"/>
<accession>M2M4D7</accession>
<dbReference type="Proteomes" id="UP000011761">
    <property type="component" value="Unassembled WGS sequence"/>
</dbReference>
<evidence type="ECO:0000313" key="2">
    <source>
        <dbReference type="Proteomes" id="UP000011761"/>
    </source>
</evidence>
<proteinExistence type="predicted"/>
<reference evidence="1 2" key="1">
    <citation type="journal article" date="2012" name="PLoS Pathog.">
        <title>Diverse lifestyles and strategies of plant pathogenesis encoded in the genomes of eighteen Dothideomycetes fungi.</title>
        <authorList>
            <person name="Ohm R.A."/>
            <person name="Feau N."/>
            <person name="Henrissat B."/>
            <person name="Schoch C.L."/>
            <person name="Horwitz B.A."/>
            <person name="Barry K.W."/>
            <person name="Condon B.J."/>
            <person name="Copeland A.C."/>
            <person name="Dhillon B."/>
            <person name="Glaser F."/>
            <person name="Hesse C.N."/>
            <person name="Kosti I."/>
            <person name="LaButti K."/>
            <person name="Lindquist E.A."/>
            <person name="Lucas S."/>
            <person name="Salamov A.A."/>
            <person name="Bradshaw R.E."/>
            <person name="Ciuffetti L."/>
            <person name="Hamelin R.C."/>
            <person name="Kema G.H.J."/>
            <person name="Lawrence C."/>
            <person name="Scott J.A."/>
            <person name="Spatafora J.W."/>
            <person name="Turgeon B.G."/>
            <person name="de Wit P.J.G.M."/>
            <person name="Zhong S."/>
            <person name="Goodwin S.B."/>
            <person name="Grigoriev I.V."/>
        </authorList>
    </citation>
    <scope>NUCLEOTIDE SEQUENCE [LARGE SCALE GENOMIC DNA]</scope>
    <source>
        <strain evidence="1 2">UAMH 10762</strain>
    </source>
</reference>
<dbReference type="HOGENOM" id="CLU_566164_0_0_1"/>
<dbReference type="AlphaFoldDB" id="M2M4D7"/>
<protein>
    <recommendedName>
        <fullName evidence="3">Ubiquitin-like domain-containing protein</fullName>
    </recommendedName>
</protein>
<keyword evidence="2" id="KW-1185">Reference proteome</keyword>
<organism evidence="1 2">
    <name type="scientific">Baudoinia panamericana (strain UAMH 10762)</name>
    <name type="common">Angels' share fungus</name>
    <name type="synonym">Baudoinia compniacensis (strain UAMH 10762)</name>
    <dbReference type="NCBI Taxonomy" id="717646"/>
    <lineage>
        <taxon>Eukaryota</taxon>
        <taxon>Fungi</taxon>
        <taxon>Dikarya</taxon>
        <taxon>Ascomycota</taxon>
        <taxon>Pezizomycotina</taxon>
        <taxon>Dothideomycetes</taxon>
        <taxon>Dothideomycetidae</taxon>
        <taxon>Mycosphaerellales</taxon>
        <taxon>Teratosphaeriaceae</taxon>
        <taxon>Baudoinia</taxon>
    </lineage>
</organism>
<sequence length="482" mass="53778">MAAILSIHLPFEAVAAIQQDHDAELDRLLDNLSFKPTGSVQITQEVMRSVRASIRDLPCTIVAKNPVLSTATPASSTAAAPHATVESEYSLDDRVVDSSSAWASPVHTPALPVYHDSDIPPAPKVAWSGSTYGDPVPPAERNEARCHSPGYYSRLSEEMHERLDRKAGDRDQMTWDAGSSSRHLREKFDLSPPSNFEILNMKHVNFTIRDLMKRDVALRAKCSDRFSSVMEPYGAHLRMDAHQLLYTREDGSGIALFDRFDDIGIVDGTVILAQPYPHKEPDVEVEQISITFRTNGAEDEDITINKNATWRAIWDDLADRLGIDSYWPSKIESVSISSSCGEYCSIKSSEVENGTYIVLKSWEAMRTFLECNDMAEAPIRDLAIKEGSLVRFKRKALRMTLCIVDTMNRLSHLYLWDTATIEDLEFEYVEAAGIGDATVGFTLNGEPLQTSNKQLRDVGINETSALRAFLVSMPEYQLPEPC</sequence>
<evidence type="ECO:0008006" key="3">
    <source>
        <dbReference type="Google" id="ProtNLM"/>
    </source>
</evidence>
<dbReference type="RefSeq" id="XP_007681350.1">
    <property type="nucleotide sequence ID" value="XM_007683160.1"/>
</dbReference>
<evidence type="ECO:0000313" key="1">
    <source>
        <dbReference type="EMBL" id="EMC91451.1"/>
    </source>
</evidence>